<dbReference type="Proteomes" id="UP000437748">
    <property type="component" value="Unassembled WGS sequence"/>
</dbReference>
<dbReference type="OrthoDB" id="5290420at2"/>
<accession>A0A6N6VXE0</accession>
<protein>
    <submittedName>
        <fullName evidence="2">Thioredoxin domain-containing protein</fullName>
    </submittedName>
</protein>
<gene>
    <name evidence="2" type="ORF">GCL60_01785</name>
</gene>
<dbReference type="InterPro" id="IPR036249">
    <property type="entry name" value="Thioredoxin-like_sf"/>
</dbReference>
<reference evidence="2 3" key="1">
    <citation type="submission" date="2019-10" db="EMBL/GenBank/DDBJ databases">
        <title>New species of Slilvanegrellaceae.</title>
        <authorList>
            <person name="Pitt A."/>
            <person name="Hahn M.W."/>
        </authorList>
    </citation>
    <scope>NUCLEOTIDE SEQUENCE [LARGE SCALE GENOMIC DNA]</scope>
    <source>
        <strain evidence="2 3">SP-Ram-0.45-NSY-1</strain>
    </source>
</reference>
<feature type="domain" description="Thioredoxin-like fold" evidence="1">
    <location>
        <begin position="221"/>
        <end position="356"/>
    </location>
</feature>
<dbReference type="InterPro" id="IPR012336">
    <property type="entry name" value="Thioredoxin-like_fold"/>
</dbReference>
<evidence type="ECO:0000259" key="1">
    <source>
        <dbReference type="Pfam" id="PF13462"/>
    </source>
</evidence>
<organism evidence="2 3">
    <name type="scientific">Silvanigrella paludirubra</name>
    <dbReference type="NCBI Taxonomy" id="2499159"/>
    <lineage>
        <taxon>Bacteria</taxon>
        <taxon>Pseudomonadati</taxon>
        <taxon>Bdellovibrionota</taxon>
        <taxon>Oligoflexia</taxon>
        <taxon>Silvanigrellales</taxon>
        <taxon>Silvanigrellaceae</taxon>
        <taxon>Silvanigrella</taxon>
    </lineage>
</organism>
<name>A0A6N6VXE0_9BACT</name>
<evidence type="ECO:0000313" key="2">
    <source>
        <dbReference type="EMBL" id="KAB8040679.1"/>
    </source>
</evidence>
<dbReference type="Pfam" id="PF13462">
    <property type="entry name" value="Thioredoxin_4"/>
    <property type="match status" value="1"/>
</dbReference>
<dbReference type="AlphaFoldDB" id="A0A6N6VXE0"/>
<dbReference type="EMBL" id="WFLM01000001">
    <property type="protein sequence ID" value="KAB8040679.1"/>
    <property type="molecule type" value="Genomic_DNA"/>
</dbReference>
<comment type="caution">
    <text evidence="2">The sequence shown here is derived from an EMBL/GenBank/DDBJ whole genome shotgun (WGS) entry which is preliminary data.</text>
</comment>
<evidence type="ECO:0000313" key="3">
    <source>
        <dbReference type="Proteomes" id="UP000437748"/>
    </source>
</evidence>
<sequence length="365" mass="42548">MNIKKIFTLFLILLAGFILGVGFSNKILPIFNKEIDIDDIFGKKLIEVDGIRFTSTSLPKESIYDYYNLKNNIYHAEKNFLNQTALRIALTNDFNKKNAKQEDFLTLKDLIKLDYIDDKIVKNYYDDILKKEGVGVFQGKTFENLKIQLKNQLINQKMIEISEKKITELLKNNRIKILIPDLENPPLNIDISSFPSSGKKQSEITLLNIYDYNELKSKEKEEKFEKIFKKYGDKVNFVSIHYSSNNNKMNEILINGAYCAQKQGTTSFLKYNKMIFQLSLWKEKNLSNIKDIKNKVIEIAKSSNLNSEIFQSCLDSQKTLIENQLIQHQLSNSFIIKNSPNFYINKNSKLYSQEEIEQALRRTVH</sequence>
<dbReference type="RefSeq" id="WP_153418195.1">
    <property type="nucleotide sequence ID" value="NZ_WFLM01000001.1"/>
</dbReference>
<dbReference type="SUPFAM" id="SSF52833">
    <property type="entry name" value="Thioredoxin-like"/>
    <property type="match status" value="1"/>
</dbReference>
<dbReference type="Gene3D" id="3.40.30.10">
    <property type="entry name" value="Glutaredoxin"/>
    <property type="match status" value="1"/>
</dbReference>
<keyword evidence="3" id="KW-1185">Reference proteome</keyword>
<proteinExistence type="predicted"/>